<gene>
    <name evidence="1" type="ORF">BV22DRAFT_274774</name>
</gene>
<protein>
    <submittedName>
        <fullName evidence="1">Uncharacterized protein</fullName>
    </submittedName>
</protein>
<accession>A0ACB8BP80</accession>
<comment type="caution">
    <text evidence="1">The sequence shown here is derived from an EMBL/GenBank/DDBJ whole genome shotgun (WGS) entry which is preliminary data.</text>
</comment>
<evidence type="ECO:0000313" key="2">
    <source>
        <dbReference type="Proteomes" id="UP000790709"/>
    </source>
</evidence>
<keyword evidence="2" id="KW-1185">Reference proteome</keyword>
<dbReference type="Proteomes" id="UP000790709">
    <property type="component" value="Unassembled WGS sequence"/>
</dbReference>
<reference evidence="1" key="1">
    <citation type="journal article" date="2021" name="New Phytol.">
        <title>Evolutionary innovations through gain and loss of genes in the ectomycorrhizal Boletales.</title>
        <authorList>
            <person name="Wu G."/>
            <person name="Miyauchi S."/>
            <person name="Morin E."/>
            <person name="Kuo A."/>
            <person name="Drula E."/>
            <person name="Varga T."/>
            <person name="Kohler A."/>
            <person name="Feng B."/>
            <person name="Cao Y."/>
            <person name="Lipzen A."/>
            <person name="Daum C."/>
            <person name="Hundley H."/>
            <person name="Pangilinan J."/>
            <person name="Johnson J."/>
            <person name="Barry K."/>
            <person name="LaButti K."/>
            <person name="Ng V."/>
            <person name="Ahrendt S."/>
            <person name="Min B."/>
            <person name="Choi I.G."/>
            <person name="Park H."/>
            <person name="Plett J.M."/>
            <person name="Magnuson J."/>
            <person name="Spatafora J.W."/>
            <person name="Nagy L.G."/>
            <person name="Henrissat B."/>
            <person name="Grigoriev I.V."/>
            <person name="Yang Z.L."/>
            <person name="Xu J."/>
            <person name="Martin F.M."/>
        </authorList>
    </citation>
    <scope>NUCLEOTIDE SEQUENCE</scope>
    <source>
        <strain evidence="1">KUC20120723A-06</strain>
    </source>
</reference>
<sequence length="356" mass="41422">MTKIHLKRTPAEEADRARRKAMKAARKSAKKSRPQSHPSDNHESDDADVHAGGTRNKRRKPDTYSNVANEDEDIYGPLPPQASSSANKPDYEAIRAELEEARFREKMWGALEDDERLDAMEARLNDFAHVPHRWRGDDSMGSQLDDGNSMDPRHMDDDEYAEWIRQGMWRKKHAREYEEEALKKAEKAARRAREKEIKAESARLEKIAEETRKRKRREKDRRRDQEYREEYDRRWKELLQASAQDIHTLAFEDIPWPLAVAHASLITVEHLTPEAISAFLIPTPITSAPTRDTGITVPTDDSQIKEKKEKLRETMLRFHPDKFEGRLMRRVVDRDKDRVKEAVGQIARALNTLMGD</sequence>
<proteinExistence type="predicted"/>
<evidence type="ECO:0000313" key="1">
    <source>
        <dbReference type="EMBL" id="KAH7927444.1"/>
    </source>
</evidence>
<dbReference type="EMBL" id="MU266366">
    <property type="protein sequence ID" value="KAH7927444.1"/>
    <property type="molecule type" value="Genomic_DNA"/>
</dbReference>
<name>A0ACB8BP80_9AGAM</name>
<organism evidence="1 2">
    <name type="scientific">Leucogyrophana mollusca</name>
    <dbReference type="NCBI Taxonomy" id="85980"/>
    <lineage>
        <taxon>Eukaryota</taxon>
        <taxon>Fungi</taxon>
        <taxon>Dikarya</taxon>
        <taxon>Basidiomycota</taxon>
        <taxon>Agaricomycotina</taxon>
        <taxon>Agaricomycetes</taxon>
        <taxon>Agaricomycetidae</taxon>
        <taxon>Boletales</taxon>
        <taxon>Boletales incertae sedis</taxon>
        <taxon>Leucogyrophana</taxon>
    </lineage>
</organism>